<keyword evidence="2" id="KW-0805">Transcription regulation</keyword>
<dbReference type="SUPFAM" id="SSF53850">
    <property type="entry name" value="Periplasmic binding protein-like II"/>
    <property type="match status" value="1"/>
</dbReference>
<accession>A0A1W0CES4</accession>
<comment type="similarity">
    <text evidence="1">Belongs to the LysR transcriptional regulatory family.</text>
</comment>
<evidence type="ECO:0000256" key="1">
    <source>
        <dbReference type="ARBA" id="ARBA00009437"/>
    </source>
</evidence>
<dbReference type="PROSITE" id="PS50931">
    <property type="entry name" value="HTH_LYSR"/>
    <property type="match status" value="1"/>
</dbReference>
<evidence type="ECO:0000256" key="2">
    <source>
        <dbReference type="ARBA" id="ARBA00023015"/>
    </source>
</evidence>
<dbReference type="FunFam" id="1.10.10.10:FF:000001">
    <property type="entry name" value="LysR family transcriptional regulator"/>
    <property type="match status" value="1"/>
</dbReference>
<dbReference type="Proteomes" id="UP000192721">
    <property type="component" value="Unassembled WGS sequence"/>
</dbReference>
<proteinExistence type="inferred from homology"/>
<dbReference type="SUPFAM" id="SSF46785">
    <property type="entry name" value="Winged helix' DNA-binding domain"/>
    <property type="match status" value="1"/>
</dbReference>
<dbReference type="InterPro" id="IPR036388">
    <property type="entry name" value="WH-like_DNA-bd_sf"/>
</dbReference>
<keyword evidence="4" id="KW-0804">Transcription</keyword>
<evidence type="ECO:0000256" key="4">
    <source>
        <dbReference type="ARBA" id="ARBA00023163"/>
    </source>
</evidence>
<evidence type="ECO:0000313" key="6">
    <source>
        <dbReference type="EMBL" id="OQS33212.1"/>
    </source>
</evidence>
<evidence type="ECO:0000313" key="7">
    <source>
        <dbReference type="Proteomes" id="UP000192721"/>
    </source>
</evidence>
<name>A0A1W0CES4_9NEIS</name>
<gene>
    <name evidence="6" type="ORF">B0T45_20575</name>
</gene>
<dbReference type="RefSeq" id="WP_043631279.1">
    <property type="nucleotide sequence ID" value="NZ_CP109905.1"/>
</dbReference>
<dbReference type="InterPro" id="IPR005119">
    <property type="entry name" value="LysR_subst-bd"/>
</dbReference>
<dbReference type="EMBL" id="MUKV01000040">
    <property type="protein sequence ID" value="OQS33212.1"/>
    <property type="molecule type" value="Genomic_DNA"/>
</dbReference>
<dbReference type="Gene3D" id="3.40.190.290">
    <property type="match status" value="1"/>
</dbReference>
<dbReference type="CDD" id="cd05466">
    <property type="entry name" value="PBP2_LTTR_substrate"/>
    <property type="match status" value="1"/>
</dbReference>
<dbReference type="PRINTS" id="PR00039">
    <property type="entry name" value="HTHLYSR"/>
</dbReference>
<dbReference type="Pfam" id="PF00126">
    <property type="entry name" value="HTH_1"/>
    <property type="match status" value="1"/>
</dbReference>
<comment type="caution">
    <text evidence="6">The sequence shown here is derived from an EMBL/GenBank/DDBJ whole genome shotgun (WGS) entry which is preliminary data.</text>
</comment>
<dbReference type="PANTHER" id="PTHR30346">
    <property type="entry name" value="TRANSCRIPTIONAL DUAL REGULATOR HCAR-RELATED"/>
    <property type="match status" value="1"/>
</dbReference>
<dbReference type="InterPro" id="IPR036390">
    <property type="entry name" value="WH_DNA-bd_sf"/>
</dbReference>
<reference evidence="6 7" key="1">
    <citation type="submission" date="2017-02" db="EMBL/GenBank/DDBJ databases">
        <title>Chromobacterium haemolyticum H5244.</title>
        <authorList>
            <person name="Gulvik C.A."/>
        </authorList>
    </citation>
    <scope>NUCLEOTIDE SEQUENCE [LARGE SCALE GENOMIC DNA]</scope>
    <source>
        <strain evidence="6 7">H5244</strain>
    </source>
</reference>
<dbReference type="AlphaFoldDB" id="A0A1W0CES4"/>
<keyword evidence="3" id="KW-0238">DNA-binding</keyword>
<dbReference type="GO" id="GO:0003700">
    <property type="term" value="F:DNA-binding transcription factor activity"/>
    <property type="evidence" value="ECO:0007669"/>
    <property type="project" value="InterPro"/>
</dbReference>
<dbReference type="PANTHER" id="PTHR30346:SF0">
    <property type="entry name" value="HCA OPERON TRANSCRIPTIONAL ACTIVATOR HCAR"/>
    <property type="match status" value="1"/>
</dbReference>
<organism evidence="6 7">
    <name type="scientific">Chromobacterium haemolyticum</name>
    <dbReference type="NCBI Taxonomy" id="394935"/>
    <lineage>
        <taxon>Bacteria</taxon>
        <taxon>Pseudomonadati</taxon>
        <taxon>Pseudomonadota</taxon>
        <taxon>Betaproteobacteria</taxon>
        <taxon>Neisseriales</taxon>
        <taxon>Chromobacteriaceae</taxon>
        <taxon>Chromobacterium</taxon>
    </lineage>
</organism>
<dbReference type="GO" id="GO:0032993">
    <property type="term" value="C:protein-DNA complex"/>
    <property type="evidence" value="ECO:0007669"/>
    <property type="project" value="TreeGrafter"/>
</dbReference>
<evidence type="ECO:0000259" key="5">
    <source>
        <dbReference type="PROSITE" id="PS50931"/>
    </source>
</evidence>
<sequence>MTFTQLEIFALVAELGGFTAAADKLGISQSAVSHAIKQLEKEWGLTLLTRGQAGIEATEAGNSLLLRVRELLGVAEAIRQEASAARGLNRGVLRIGSFGTTSSLLLLPRILEQFRAAYPEIDVFVEEGEDDEVAQWVSERRVDVGFVVLPDERFDTLPLVEDQFVALIPADHPLAGQPAVELADLCDMPFIMTLAGNTTLIERLFENAGLRPMVKHRYAQIITIVKMVENGAGVSIVADLAVPAPLLALCPGVVKKPLAPKVKRAVGLAVPSRKHVSPAVAAFLHTSKTMAKSLRDGSLGGL</sequence>
<feature type="domain" description="HTH lysR-type" evidence="5">
    <location>
        <begin position="1"/>
        <end position="58"/>
    </location>
</feature>
<protein>
    <submittedName>
        <fullName evidence="6">LysR family transcriptional regulator</fullName>
    </submittedName>
</protein>
<dbReference type="GO" id="GO:0003677">
    <property type="term" value="F:DNA binding"/>
    <property type="evidence" value="ECO:0007669"/>
    <property type="project" value="UniProtKB-KW"/>
</dbReference>
<dbReference type="InterPro" id="IPR000847">
    <property type="entry name" value="LysR_HTH_N"/>
</dbReference>
<dbReference type="Gene3D" id="1.10.10.10">
    <property type="entry name" value="Winged helix-like DNA-binding domain superfamily/Winged helix DNA-binding domain"/>
    <property type="match status" value="1"/>
</dbReference>
<dbReference type="Pfam" id="PF03466">
    <property type="entry name" value="LysR_substrate"/>
    <property type="match status" value="1"/>
</dbReference>
<evidence type="ECO:0000256" key="3">
    <source>
        <dbReference type="ARBA" id="ARBA00023125"/>
    </source>
</evidence>